<reference evidence="2 3" key="1">
    <citation type="journal article" date="2018" name="Sci. Rep.">
        <title>Genomic signatures of local adaptation to the degree of environmental predictability in rotifers.</title>
        <authorList>
            <person name="Franch-Gras L."/>
            <person name="Hahn C."/>
            <person name="Garcia-Roger E.M."/>
            <person name="Carmona M.J."/>
            <person name="Serra M."/>
            <person name="Gomez A."/>
        </authorList>
    </citation>
    <scope>NUCLEOTIDE SEQUENCE [LARGE SCALE GENOMIC DNA]</scope>
    <source>
        <strain evidence="2">HYR1</strain>
    </source>
</reference>
<sequence length="92" mass="11239">MPSKNALARQQIKLLCQKVKYRSKQRKNKYDRRKINEITRAVLLDICFQFCEIQYKIIKRTEKNFRLNSLFNVLYFLLFFCAELHKTNNFLT</sequence>
<proteinExistence type="predicted"/>
<organism evidence="2 3">
    <name type="scientific">Brachionus plicatilis</name>
    <name type="common">Marine rotifer</name>
    <name type="synonym">Brachionus muelleri</name>
    <dbReference type="NCBI Taxonomy" id="10195"/>
    <lineage>
        <taxon>Eukaryota</taxon>
        <taxon>Metazoa</taxon>
        <taxon>Spiralia</taxon>
        <taxon>Gnathifera</taxon>
        <taxon>Rotifera</taxon>
        <taxon>Eurotatoria</taxon>
        <taxon>Monogononta</taxon>
        <taxon>Pseudotrocha</taxon>
        <taxon>Ploima</taxon>
        <taxon>Brachionidae</taxon>
        <taxon>Brachionus</taxon>
    </lineage>
</organism>
<keyword evidence="1" id="KW-0472">Membrane</keyword>
<feature type="transmembrane region" description="Helical" evidence="1">
    <location>
        <begin position="65"/>
        <end position="85"/>
    </location>
</feature>
<keyword evidence="3" id="KW-1185">Reference proteome</keyword>
<keyword evidence="1" id="KW-0812">Transmembrane</keyword>
<accession>A0A3M7R8W2</accession>
<dbReference type="AlphaFoldDB" id="A0A3M7R8W2"/>
<name>A0A3M7R8W2_BRAPC</name>
<evidence type="ECO:0000256" key="1">
    <source>
        <dbReference type="SAM" id="Phobius"/>
    </source>
</evidence>
<dbReference type="EMBL" id="REGN01003998">
    <property type="protein sequence ID" value="RNA19668.1"/>
    <property type="molecule type" value="Genomic_DNA"/>
</dbReference>
<comment type="caution">
    <text evidence="2">The sequence shown here is derived from an EMBL/GenBank/DDBJ whole genome shotgun (WGS) entry which is preliminary data.</text>
</comment>
<dbReference type="Proteomes" id="UP000276133">
    <property type="component" value="Unassembled WGS sequence"/>
</dbReference>
<protein>
    <submittedName>
        <fullName evidence="2">Uncharacterized protein</fullName>
    </submittedName>
</protein>
<evidence type="ECO:0000313" key="3">
    <source>
        <dbReference type="Proteomes" id="UP000276133"/>
    </source>
</evidence>
<evidence type="ECO:0000313" key="2">
    <source>
        <dbReference type="EMBL" id="RNA19668.1"/>
    </source>
</evidence>
<keyword evidence="1" id="KW-1133">Transmembrane helix</keyword>
<gene>
    <name evidence="2" type="ORF">BpHYR1_000872</name>
</gene>